<dbReference type="InterPro" id="IPR009030">
    <property type="entry name" value="Growth_fac_rcpt_cys_sf"/>
</dbReference>
<evidence type="ECO:0000259" key="6">
    <source>
        <dbReference type="PROSITE" id="PS51323"/>
    </source>
</evidence>
<reference evidence="7" key="2">
    <citation type="submission" date="2014-07" db="EMBL/GenBank/DDBJ databases">
        <authorList>
            <person name="Hull J."/>
        </authorList>
    </citation>
    <scope>NUCLEOTIDE SEQUENCE</scope>
</reference>
<dbReference type="InterPro" id="IPR000867">
    <property type="entry name" value="IGFBP-like"/>
</dbReference>
<dbReference type="GO" id="GO:0005520">
    <property type="term" value="F:insulin-like growth factor binding"/>
    <property type="evidence" value="ECO:0007669"/>
    <property type="project" value="InterPro"/>
</dbReference>
<dbReference type="GO" id="GO:0005615">
    <property type="term" value="C:extracellular space"/>
    <property type="evidence" value="ECO:0007669"/>
    <property type="project" value="TreeGrafter"/>
</dbReference>
<dbReference type="PANTHER" id="PTHR14186:SF19">
    <property type="entry name" value="INSULIN-LIKE GROWTH FACTOR-BINDING PROTEIN 7"/>
    <property type="match status" value="1"/>
</dbReference>
<dbReference type="InterPro" id="IPR017891">
    <property type="entry name" value="Insulin_GF-bd_Cys-rich_CS"/>
</dbReference>
<protein>
    <submittedName>
        <fullName evidence="7">Cysteine-rich motor neuron 1 protein</fullName>
    </submittedName>
</protein>
<comment type="subcellular location">
    <subcellularLocation>
        <location evidence="1">Secreted</location>
    </subcellularLocation>
</comment>
<dbReference type="EMBL" id="GDHC01019181">
    <property type="protein sequence ID" value="JAP99447.1"/>
    <property type="molecule type" value="Transcribed_RNA"/>
</dbReference>
<reference evidence="9" key="4">
    <citation type="journal article" date="2016" name="Gigascience">
        <title>De novo construction of an expanded transcriptome assembly for the western tarnished plant bug, Lygus hesperus.</title>
        <authorList>
            <person name="Tassone E.E."/>
            <person name="Geib S.M."/>
            <person name="Hall B."/>
            <person name="Fabrick J.A."/>
            <person name="Brent C.S."/>
            <person name="Hull J.J."/>
        </authorList>
    </citation>
    <scope>NUCLEOTIDE SEQUENCE</scope>
</reference>
<evidence type="ECO:0000256" key="2">
    <source>
        <dbReference type="ARBA" id="ARBA00022525"/>
    </source>
</evidence>
<feature type="chain" id="PRO_5015033833" evidence="5">
    <location>
        <begin position="18"/>
        <end position="168"/>
    </location>
</feature>
<dbReference type="AlphaFoldDB" id="A0A0A9XBC5"/>
<evidence type="ECO:0000313" key="7">
    <source>
        <dbReference type="EMBL" id="JAG16951.1"/>
    </source>
</evidence>
<evidence type="ECO:0000256" key="3">
    <source>
        <dbReference type="ARBA" id="ARBA00022729"/>
    </source>
</evidence>
<feature type="signal peptide" evidence="5">
    <location>
        <begin position="1"/>
        <end position="17"/>
    </location>
</feature>
<evidence type="ECO:0000256" key="5">
    <source>
        <dbReference type="SAM" id="SignalP"/>
    </source>
</evidence>
<dbReference type="PANTHER" id="PTHR14186">
    <property type="entry name" value="INSULIN-LIKE GROWTH FACTOR BINDING PROTEIN-RELATED"/>
    <property type="match status" value="1"/>
</dbReference>
<dbReference type="SMART" id="SM00121">
    <property type="entry name" value="IB"/>
    <property type="match status" value="1"/>
</dbReference>
<dbReference type="PROSITE" id="PS00222">
    <property type="entry name" value="IGFBP_N_1"/>
    <property type="match status" value="1"/>
</dbReference>
<gene>
    <name evidence="7" type="primary">crim1_0</name>
    <name evidence="9" type="synonym">crim1_5</name>
    <name evidence="7" type="ORF">CM83_12680</name>
    <name evidence="9" type="ORF">g.34152</name>
</gene>
<evidence type="ECO:0000313" key="9">
    <source>
        <dbReference type="EMBL" id="JAP99447.1"/>
    </source>
</evidence>
<sequence>MWLSTTLVLASLHLVLGFSCVCSPSECEPVAEDDCPPGAGTVWDPCGCCRVCARTENEPCGGPYGFYGTCGSGLQCVVSDVRSEGVEGTCRKVPGVNLHCSHPESISGCNVISGRCVCSTARVCFGDSSPFTFTNLIECDINLDLMKEHARQRDLQGLENGLPISLAS</sequence>
<feature type="domain" description="IGFBP N-terminal" evidence="6">
    <location>
        <begin position="16"/>
        <end position="93"/>
    </location>
</feature>
<dbReference type="Gene3D" id="4.10.40.20">
    <property type="match status" value="1"/>
</dbReference>
<proteinExistence type="predicted"/>
<evidence type="ECO:0000256" key="4">
    <source>
        <dbReference type="ARBA" id="ARBA00023157"/>
    </source>
</evidence>
<dbReference type="GO" id="GO:0009966">
    <property type="term" value="P:regulation of signal transduction"/>
    <property type="evidence" value="ECO:0007669"/>
    <property type="project" value="TreeGrafter"/>
</dbReference>
<dbReference type="SUPFAM" id="SSF57184">
    <property type="entry name" value="Growth factor receptor domain"/>
    <property type="match status" value="1"/>
</dbReference>
<dbReference type="InterPro" id="IPR011390">
    <property type="entry name" value="IGFBP_rP_mac25"/>
</dbReference>
<reference evidence="7" key="1">
    <citation type="journal article" date="2014" name="PLoS ONE">
        <title>Transcriptome-Based Identification of ABC Transporters in the Western Tarnished Plant Bug Lygus hesperus.</title>
        <authorList>
            <person name="Hull J.J."/>
            <person name="Chaney K."/>
            <person name="Geib S.M."/>
            <person name="Fabrick J.A."/>
            <person name="Brent C.S."/>
            <person name="Walsh D."/>
            <person name="Lavine L.C."/>
        </authorList>
    </citation>
    <scope>NUCLEOTIDE SEQUENCE</scope>
</reference>
<dbReference type="EMBL" id="GBRD01007118">
    <property type="protein sequence ID" value="JAG58703.1"/>
    <property type="molecule type" value="Transcribed_RNA"/>
</dbReference>
<evidence type="ECO:0000313" key="8">
    <source>
        <dbReference type="EMBL" id="JAG58703.1"/>
    </source>
</evidence>
<accession>A0A0A9XBC5</accession>
<reference evidence="8" key="3">
    <citation type="submission" date="2014-09" db="EMBL/GenBank/DDBJ databases">
        <authorList>
            <person name="Magalhaes I.L.F."/>
            <person name="Oliveira U."/>
            <person name="Santos F.R."/>
            <person name="Vidigal T.H.D.A."/>
            <person name="Brescovit A.D."/>
            <person name="Santos A.J."/>
        </authorList>
    </citation>
    <scope>NUCLEOTIDE SEQUENCE</scope>
</reference>
<keyword evidence="4" id="KW-1015">Disulfide bond</keyword>
<dbReference type="Pfam" id="PF00219">
    <property type="entry name" value="IGFBP"/>
    <property type="match status" value="1"/>
</dbReference>
<keyword evidence="3 5" id="KW-0732">Signal</keyword>
<name>A0A0A9XBC5_LYGHE</name>
<evidence type="ECO:0000256" key="1">
    <source>
        <dbReference type="ARBA" id="ARBA00004613"/>
    </source>
</evidence>
<organism evidence="7">
    <name type="scientific">Lygus hesperus</name>
    <name type="common">Western plant bug</name>
    <dbReference type="NCBI Taxonomy" id="30085"/>
    <lineage>
        <taxon>Eukaryota</taxon>
        <taxon>Metazoa</taxon>
        <taxon>Ecdysozoa</taxon>
        <taxon>Arthropoda</taxon>
        <taxon>Hexapoda</taxon>
        <taxon>Insecta</taxon>
        <taxon>Pterygota</taxon>
        <taxon>Neoptera</taxon>
        <taxon>Paraneoptera</taxon>
        <taxon>Hemiptera</taxon>
        <taxon>Heteroptera</taxon>
        <taxon>Panheteroptera</taxon>
        <taxon>Cimicomorpha</taxon>
        <taxon>Miridae</taxon>
        <taxon>Mirini</taxon>
        <taxon>Lygus</taxon>
    </lineage>
</organism>
<dbReference type="GO" id="GO:0001558">
    <property type="term" value="P:regulation of cell growth"/>
    <property type="evidence" value="ECO:0007669"/>
    <property type="project" value="InterPro"/>
</dbReference>
<dbReference type="EMBL" id="GBHO01026653">
    <property type="protein sequence ID" value="JAG16951.1"/>
    <property type="molecule type" value="Transcribed_RNA"/>
</dbReference>
<keyword evidence="2" id="KW-0964">Secreted</keyword>
<dbReference type="PROSITE" id="PS51323">
    <property type="entry name" value="IGFBP_N_2"/>
    <property type="match status" value="1"/>
</dbReference>